<comment type="similarity">
    <text evidence="1">Belongs to the short-chain fatty acyl-CoA assimilation regulator (ScfR) family.</text>
</comment>
<dbReference type="InterPro" id="IPR052345">
    <property type="entry name" value="Rad_response_metalloprotease"/>
</dbReference>
<feature type="domain" description="HTH cro/C1-type" evidence="2">
    <location>
        <begin position="21"/>
        <end position="71"/>
    </location>
</feature>
<dbReference type="SMART" id="SM00530">
    <property type="entry name" value="HTH_XRE"/>
    <property type="match status" value="1"/>
</dbReference>
<dbReference type="CDD" id="cd00093">
    <property type="entry name" value="HTH_XRE"/>
    <property type="match status" value="1"/>
</dbReference>
<protein>
    <submittedName>
        <fullName evidence="3">ImmA/IrrE family metallo-endopeptidase</fullName>
    </submittedName>
</protein>
<reference evidence="3 4" key="1">
    <citation type="journal article" date="2019" name="ACS Chem. Biol.">
        <title>Identification and Mobilization of a Cryptic Antibiotic Biosynthesis Gene Locus from a Human-Pathogenic Nocardia Isolate.</title>
        <authorList>
            <person name="Herisse M."/>
            <person name="Ishida K."/>
            <person name="Porter J.L."/>
            <person name="Howden B."/>
            <person name="Hertweck C."/>
            <person name="Stinear T.P."/>
            <person name="Pidot S.J."/>
        </authorList>
    </citation>
    <scope>NUCLEOTIDE SEQUENCE [LARGE SCALE GENOMIC DNA]</scope>
    <source>
        <strain evidence="3 4">AUSMDU00012715</strain>
    </source>
</reference>
<sequence>MPSSEMYTTASASPRMVTLVREAKGWSQADLAQAAGVTQGFVSKVENSLTELTAERLVAFADALGCPAALLTNHGAQQGIEVSCMFHRRRQSKITVGTAKKIEAVSHLTRITVDALLDGVDTGAETALERMDIDDFDGDAAYIARLLRARWRIPSGPIGNLHALLDDIGVVVVVRALDSTAQDAFSTWPRGKAPLMVVRAGLPPDRERFTICHELGHIVMHVLPNPEQEHQADLFGAEFLMPADDIHPQLAGLTTRDFPRLMELKAQWKVSIAALIQRAKTLDLISDRQFREFRIKLSKLGWNTVEPIDLPVERSCLLDTVIATHRARHGHTDADLARIAYMTPEAFKEHYLRETTRTDLQVVRS</sequence>
<dbReference type="Gene3D" id="1.10.10.2910">
    <property type="match status" value="1"/>
</dbReference>
<evidence type="ECO:0000313" key="3">
    <source>
        <dbReference type="EMBL" id="QIS23819.1"/>
    </source>
</evidence>
<dbReference type="SUPFAM" id="SSF47413">
    <property type="entry name" value="lambda repressor-like DNA-binding domains"/>
    <property type="match status" value="1"/>
</dbReference>
<dbReference type="InterPro" id="IPR001387">
    <property type="entry name" value="Cro/C1-type_HTH"/>
</dbReference>
<dbReference type="PANTHER" id="PTHR43236">
    <property type="entry name" value="ANTITOXIN HIGA1"/>
    <property type="match status" value="1"/>
</dbReference>
<dbReference type="Proteomes" id="UP000500953">
    <property type="component" value="Chromosome"/>
</dbReference>
<evidence type="ECO:0000313" key="4">
    <source>
        <dbReference type="Proteomes" id="UP000500953"/>
    </source>
</evidence>
<dbReference type="AlphaFoldDB" id="A0A6G9ZDX5"/>
<dbReference type="InterPro" id="IPR010359">
    <property type="entry name" value="IrrE_HExxH"/>
</dbReference>
<dbReference type="Pfam" id="PF06114">
    <property type="entry name" value="Peptidase_M78"/>
    <property type="match status" value="1"/>
</dbReference>
<evidence type="ECO:0000256" key="1">
    <source>
        <dbReference type="ARBA" id="ARBA00007227"/>
    </source>
</evidence>
<dbReference type="InterPro" id="IPR010982">
    <property type="entry name" value="Lambda_DNA-bd_dom_sf"/>
</dbReference>
<dbReference type="PANTHER" id="PTHR43236:SF1">
    <property type="entry name" value="BLL7220 PROTEIN"/>
    <property type="match status" value="1"/>
</dbReference>
<dbReference type="RefSeq" id="WP_167491131.1">
    <property type="nucleotide sequence ID" value="NZ_CP046173.1"/>
</dbReference>
<proteinExistence type="inferred from homology"/>
<gene>
    <name evidence="3" type="ORF">F6W96_41570</name>
</gene>
<dbReference type="Gene3D" id="1.10.260.40">
    <property type="entry name" value="lambda repressor-like DNA-binding domains"/>
    <property type="match status" value="1"/>
</dbReference>
<dbReference type="EMBL" id="CP046173">
    <property type="protein sequence ID" value="QIS23819.1"/>
    <property type="molecule type" value="Genomic_DNA"/>
</dbReference>
<dbReference type="Pfam" id="PF01381">
    <property type="entry name" value="HTH_3"/>
    <property type="match status" value="1"/>
</dbReference>
<organism evidence="3 4">
    <name type="scientific">Nocardia terpenica</name>
    <dbReference type="NCBI Taxonomy" id="455432"/>
    <lineage>
        <taxon>Bacteria</taxon>
        <taxon>Bacillati</taxon>
        <taxon>Actinomycetota</taxon>
        <taxon>Actinomycetes</taxon>
        <taxon>Mycobacteriales</taxon>
        <taxon>Nocardiaceae</taxon>
        <taxon>Nocardia</taxon>
    </lineage>
</organism>
<name>A0A6G9ZDX5_9NOCA</name>
<dbReference type="PROSITE" id="PS50943">
    <property type="entry name" value="HTH_CROC1"/>
    <property type="match status" value="1"/>
</dbReference>
<evidence type="ECO:0000259" key="2">
    <source>
        <dbReference type="PROSITE" id="PS50943"/>
    </source>
</evidence>
<accession>A0A6G9ZDX5</accession>
<dbReference type="GO" id="GO:0003677">
    <property type="term" value="F:DNA binding"/>
    <property type="evidence" value="ECO:0007669"/>
    <property type="project" value="InterPro"/>
</dbReference>